<organism evidence="1 2">
    <name type="scientific">Albugo candida</name>
    <dbReference type="NCBI Taxonomy" id="65357"/>
    <lineage>
        <taxon>Eukaryota</taxon>
        <taxon>Sar</taxon>
        <taxon>Stramenopiles</taxon>
        <taxon>Oomycota</taxon>
        <taxon>Peronosporomycetes</taxon>
        <taxon>Albuginales</taxon>
        <taxon>Albuginaceae</taxon>
        <taxon>Albugo</taxon>
    </lineage>
</organism>
<comment type="caution">
    <text evidence="1">The sequence shown here is derived from an EMBL/GenBank/DDBJ whole genome shotgun (WGS) entry which is preliminary data.</text>
</comment>
<name>A0A024G9Q3_9STRA</name>
<reference evidence="1 2" key="1">
    <citation type="submission" date="2012-05" db="EMBL/GenBank/DDBJ databases">
        <title>Recombination and specialization in a pathogen metapopulation.</title>
        <authorList>
            <person name="Gardiner A."/>
            <person name="Kemen E."/>
            <person name="Schultz-Larsen T."/>
            <person name="MacLean D."/>
            <person name="Van Oosterhout C."/>
            <person name="Jones J.D.G."/>
        </authorList>
    </citation>
    <scope>NUCLEOTIDE SEQUENCE [LARGE SCALE GENOMIC DNA]</scope>
    <source>
        <strain evidence="1 2">Ac Nc2</strain>
    </source>
</reference>
<sequence>MSQSDQIQAETEYHFTQLRAHFLTDQLDDTFGSFDVYIILDLVYVRSTRFHERLTQLTLQVNCTSLKSSSSFNELRKRSKHRSCKRRSHYIHFFCNHVPSGLVVKNKERWRVKD</sequence>
<protein>
    <submittedName>
        <fullName evidence="1">Uncharacterized protein</fullName>
    </submittedName>
</protein>
<dbReference type="Proteomes" id="UP000053237">
    <property type="component" value="Unassembled WGS sequence"/>
</dbReference>
<dbReference type="EMBL" id="CAIX01000052">
    <property type="protein sequence ID" value="CCI43611.1"/>
    <property type="molecule type" value="Genomic_DNA"/>
</dbReference>
<dbReference type="InParanoid" id="A0A024G9Q3"/>
<proteinExistence type="predicted"/>
<accession>A0A024G9Q3</accession>
<keyword evidence="2" id="KW-1185">Reference proteome</keyword>
<dbReference type="AlphaFoldDB" id="A0A024G9Q3"/>
<evidence type="ECO:0000313" key="1">
    <source>
        <dbReference type="EMBL" id="CCI43611.1"/>
    </source>
</evidence>
<gene>
    <name evidence="1" type="ORF">BN9_043950</name>
</gene>
<evidence type="ECO:0000313" key="2">
    <source>
        <dbReference type="Proteomes" id="UP000053237"/>
    </source>
</evidence>